<reference evidence="5" key="4">
    <citation type="submission" date="2015-11" db="EMBL/GenBank/DDBJ databases">
        <authorList>
            <consortium name="FlyBase"/>
        </authorList>
    </citation>
    <scope>NUCLEOTIDE SEQUENCE</scope>
    <source>
        <strain evidence="5">Tai18E2</strain>
    </source>
</reference>
<keyword evidence="3" id="KW-0106">Calcium</keyword>
<dbReference type="eggNOG" id="KOG0027">
    <property type="taxonomic scope" value="Eukaryota"/>
</dbReference>
<dbReference type="PROSITE" id="PS00018">
    <property type="entry name" value="EF_HAND_1"/>
    <property type="match status" value="2"/>
</dbReference>
<dbReference type="SMART" id="SM00054">
    <property type="entry name" value="EFh"/>
    <property type="match status" value="4"/>
</dbReference>
<dbReference type="HOGENOM" id="CLU_061288_2_0_1"/>
<dbReference type="PANTHER" id="PTHR23048">
    <property type="entry name" value="MYOSIN LIGHT CHAIN 1, 3"/>
    <property type="match status" value="1"/>
</dbReference>
<dbReference type="AlphaFoldDB" id="B4P262"/>
<dbReference type="OrthoDB" id="26525at2759"/>
<name>B4P262_DROYA</name>
<dbReference type="SUPFAM" id="SSF47473">
    <property type="entry name" value="EF-hand"/>
    <property type="match status" value="1"/>
</dbReference>
<feature type="domain" description="EF-hand" evidence="4">
    <location>
        <begin position="43"/>
        <end position="78"/>
    </location>
</feature>
<dbReference type="KEGG" id="dya:Dyak_GE19161"/>
<dbReference type="InterPro" id="IPR050230">
    <property type="entry name" value="CALM/Myosin/TropC-like"/>
</dbReference>
<evidence type="ECO:0000313" key="5">
    <source>
        <dbReference type="EMBL" id="EDW89263.1"/>
    </source>
</evidence>
<evidence type="ECO:0000256" key="1">
    <source>
        <dbReference type="ARBA" id="ARBA00022723"/>
    </source>
</evidence>
<proteinExistence type="predicted"/>
<dbReference type="PROSITE" id="PS50222">
    <property type="entry name" value="EF_HAND_2"/>
    <property type="match status" value="4"/>
</dbReference>
<reference evidence="5 7" key="2">
    <citation type="journal article" date="2007" name="Nature">
        <title>Evolution of genes and genomes on the Drosophila phylogeny.</title>
        <authorList>
            <consortium name="Drosophila 12 Genomes Consortium"/>
            <person name="Clark A.G."/>
            <person name="Eisen M.B."/>
            <person name="Smith D.R."/>
            <person name="Bergman C.M."/>
            <person name="Oliver B."/>
            <person name="Markow T.A."/>
            <person name="Kaufman T.C."/>
            <person name="Kellis M."/>
            <person name="Gelbart W."/>
            <person name="Iyer V.N."/>
            <person name="Pollard D.A."/>
            <person name="Sackton T.B."/>
            <person name="Larracuente A.M."/>
            <person name="Singh N.D."/>
            <person name="Abad J.P."/>
            <person name="Abt D.N."/>
            <person name="Adryan B."/>
            <person name="Aguade M."/>
            <person name="Akashi H."/>
            <person name="Anderson W.W."/>
            <person name="Aquadro C.F."/>
            <person name="Ardell D.H."/>
            <person name="Arguello R."/>
            <person name="Artieri C.G."/>
            <person name="Barbash D.A."/>
            <person name="Barker D."/>
            <person name="Barsanti P."/>
            <person name="Batterham P."/>
            <person name="Batzoglou S."/>
            <person name="Begun D."/>
            <person name="Bhutkar A."/>
            <person name="Blanco E."/>
            <person name="Bosak S.A."/>
            <person name="Bradley R.K."/>
            <person name="Brand A.D."/>
            <person name="Brent M.R."/>
            <person name="Brooks A.N."/>
            <person name="Brown R.H."/>
            <person name="Butlin R.K."/>
            <person name="Caggese C."/>
            <person name="Calvi B.R."/>
            <person name="Bernardo de Carvalho A."/>
            <person name="Caspi A."/>
            <person name="Castrezana S."/>
            <person name="Celniker S.E."/>
            <person name="Chang J.L."/>
            <person name="Chapple C."/>
            <person name="Chatterji S."/>
            <person name="Chinwalla A."/>
            <person name="Civetta A."/>
            <person name="Clifton S.W."/>
            <person name="Comeron J.M."/>
            <person name="Costello J.C."/>
            <person name="Coyne J.A."/>
            <person name="Daub J."/>
            <person name="David R.G."/>
            <person name="Delcher A.L."/>
            <person name="Delehaunty K."/>
            <person name="Do C.B."/>
            <person name="Ebling H."/>
            <person name="Edwards K."/>
            <person name="Eickbush T."/>
            <person name="Evans J.D."/>
            <person name="Filipski A."/>
            <person name="Findeiss S."/>
            <person name="Freyhult E."/>
            <person name="Fulton L."/>
            <person name="Fulton R."/>
            <person name="Garcia A.C."/>
            <person name="Gardiner A."/>
            <person name="Garfield D.A."/>
            <person name="Garvin B.E."/>
            <person name="Gibson G."/>
            <person name="Gilbert D."/>
            <person name="Gnerre S."/>
            <person name="Godfrey J."/>
            <person name="Good R."/>
            <person name="Gotea V."/>
            <person name="Gravely B."/>
            <person name="Greenberg A.J."/>
            <person name="Griffiths-Jones S."/>
            <person name="Gross S."/>
            <person name="Guigo R."/>
            <person name="Gustafson E.A."/>
            <person name="Haerty W."/>
            <person name="Hahn M.W."/>
            <person name="Halligan D.L."/>
            <person name="Halpern A.L."/>
            <person name="Halter G.M."/>
            <person name="Han M.V."/>
            <person name="Heger A."/>
            <person name="Hillier L."/>
            <person name="Hinrichs A.S."/>
            <person name="Holmes I."/>
            <person name="Hoskins R.A."/>
            <person name="Hubisz M.J."/>
            <person name="Hultmark D."/>
            <person name="Huntley M.A."/>
            <person name="Jaffe D.B."/>
            <person name="Jagadeeshan S."/>
            <person name="Jeck W.R."/>
            <person name="Johnson J."/>
            <person name="Jones C.D."/>
            <person name="Jordan W.C."/>
            <person name="Karpen G.H."/>
            <person name="Kataoka E."/>
            <person name="Keightley P.D."/>
            <person name="Kheradpour P."/>
            <person name="Kirkness E.F."/>
            <person name="Koerich L.B."/>
            <person name="Kristiansen K."/>
            <person name="Kudrna D."/>
            <person name="Kulathinal R.J."/>
            <person name="Kumar S."/>
            <person name="Kwok R."/>
            <person name="Lander E."/>
            <person name="Langley C.H."/>
            <person name="Lapoint R."/>
            <person name="Lazzaro B.P."/>
            <person name="Lee S.J."/>
            <person name="Levesque L."/>
            <person name="Li R."/>
            <person name="Lin C.F."/>
            <person name="Lin M.F."/>
            <person name="Lindblad-Toh K."/>
            <person name="Llopart A."/>
            <person name="Long M."/>
            <person name="Low L."/>
            <person name="Lozovsky E."/>
            <person name="Lu J."/>
            <person name="Luo M."/>
            <person name="Machado C.A."/>
            <person name="Makalowski W."/>
            <person name="Marzo M."/>
            <person name="Matsuda M."/>
            <person name="Matzkin L."/>
            <person name="McAllister B."/>
            <person name="McBride C.S."/>
            <person name="McKernan B."/>
            <person name="McKernan K."/>
            <person name="Mendez-Lago M."/>
            <person name="Minx P."/>
            <person name="Mollenhauer M.U."/>
            <person name="Montooth K."/>
            <person name="Mount S.M."/>
            <person name="Mu X."/>
            <person name="Myers E."/>
            <person name="Negre B."/>
            <person name="Newfeld S."/>
            <person name="Nielsen R."/>
            <person name="Noor M.A."/>
            <person name="O'Grady P."/>
            <person name="Pachter L."/>
            <person name="Papaceit M."/>
            <person name="Parisi M.J."/>
            <person name="Parisi M."/>
            <person name="Parts L."/>
            <person name="Pedersen J.S."/>
            <person name="Pesole G."/>
            <person name="Phillippy A.M."/>
            <person name="Ponting C.P."/>
            <person name="Pop M."/>
            <person name="Porcelli D."/>
            <person name="Powell J.R."/>
            <person name="Prohaska S."/>
            <person name="Pruitt K."/>
            <person name="Puig M."/>
            <person name="Quesneville H."/>
            <person name="Ram K.R."/>
            <person name="Rand D."/>
            <person name="Rasmussen M.D."/>
            <person name="Reed L.K."/>
            <person name="Reenan R."/>
            <person name="Reily A."/>
            <person name="Remington K.A."/>
            <person name="Rieger T.T."/>
            <person name="Ritchie M.G."/>
            <person name="Robin C."/>
            <person name="Rogers Y.H."/>
            <person name="Rohde C."/>
            <person name="Rozas J."/>
            <person name="Rubenfield M.J."/>
            <person name="Ruiz A."/>
            <person name="Russo S."/>
            <person name="Salzberg S.L."/>
            <person name="Sanchez-Gracia A."/>
            <person name="Saranga D.J."/>
            <person name="Sato H."/>
            <person name="Schaeffer S.W."/>
            <person name="Schatz M.C."/>
            <person name="Schlenke T."/>
            <person name="Schwartz R."/>
            <person name="Segarra C."/>
            <person name="Singh R.S."/>
            <person name="Sirot L."/>
            <person name="Sirota M."/>
            <person name="Sisneros N.B."/>
            <person name="Smith C.D."/>
            <person name="Smith T.F."/>
            <person name="Spieth J."/>
            <person name="Stage D.E."/>
            <person name="Stark A."/>
            <person name="Stephan W."/>
            <person name="Strausberg R.L."/>
            <person name="Strempel S."/>
            <person name="Sturgill D."/>
            <person name="Sutton G."/>
            <person name="Sutton G.G."/>
            <person name="Tao W."/>
            <person name="Teichmann S."/>
            <person name="Tobari Y.N."/>
            <person name="Tomimura Y."/>
            <person name="Tsolas J.M."/>
            <person name="Valente V.L."/>
            <person name="Venter E."/>
            <person name="Venter J.C."/>
            <person name="Vicario S."/>
            <person name="Vieira F.G."/>
            <person name="Vilella A.J."/>
            <person name="Villasante A."/>
            <person name="Walenz B."/>
            <person name="Wang J."/>
            <person name="Wasserman M."/>
            <person name="Watts T."/>
            <person name="Wilson D."/>
            <person name="Wilson R.K."/>
            <person name="Wing R.A."/>
            <person name="Wolfner M.F."/>
            <person name="Wong A."/>
            <person name="Wong G.K."/>
            <person name="Wu C.I."/>
            <person name="Wu G."/>
            <person name="Yamamoto D."/>
            <person name="Yang H.P."/>
            <person name="Yang S.P."/>
            <person name="Yorke J.A."/>
            <person name="Yoshida K."/>
            <person name="Zdobnov E."/>
            <person name="Zhang P."/>
            <person name="Zhang Y."/>
            <person name="Zimin A.V."/>
            <person name="Baldwin J."/>
            <person name="Abdouelleil A."/>
            <person name="Abdulkadir J."/>
            <person name="Abebe A."/>
            <person name="Abera B."/>
            <person name="Abreu J."/>
            <person name="Acer S.C."/>
            <person name="Aftuck L."/>
            <person name="Alexander A."/>
            <person name="An P."/>
            <person name="Anderson E."/>
            <person name="Anderson S."/>
            <person name="Arachi H."/>
            <person name="Azer M."/>
            <person name="Bachantsang P."/>
            <person name="Barry A."/>
            <person name="Bayul T."/>
            <person name="Berlin A."/>
            <person name="Bessette D."/>
            <person name="Bloom T."/>
            <person name="Blye J."/>
            <person name="Boguslavskiy L."/>
            <person name="Bonnet C."/>
            <person name="Boukhgalter B."/>
            <person name="Bourzgui I."/>
            <person name="Brown A."/>
            <person name="Cahill P."/>
            <person name="Channer S."/>
            <person name="Cheshatsang Y."/>
            <person name="Chuda L."/>
            <person name="Citroen M."/>
            <person name="Collymore A."/>
            <person name="Cooke P."/>
            <person name="Costello M."/>
            <person name="D'Aco K."/>
            <person name="Daza R."/>
            <person name="De Haan G."/>
            <person name="DeGray S."/>
            <person name="DeMaso C."/>
            <person name="Dhargay N."/>
            <person name="Dooley K."/>
            <person name="Dooley E."/>
            <person name="Doricent M."/>
            <person name="Dorje P."/>
            <person name="Dorjee K."/>
            <person name="Dupes A."/>
            <person name="Elong R."/>
            <person name="Falk J."/>
            <person name="Farina A."/>
            <person name="Faro S."/>
            <person name="Ferguson D."/>
            <person name="Fisher S."/>
            <person name="Foley C.D."/>
            <person name="Franke A."/>
            <person name="Friedrich D."/>
            <person name="Gadbois L."/>
            <person name="Gearin G."/>
            <person name="Gearin C.R."/>
            <person name="Giannoukos G."/>
            <person name="Goode T."/>
            <person name="Graham J."/>
            <person name="Grandbois E."/>
            <person name="Grewal S."/>
            <person name="Gyaltsen K."/>
            <person name="Hafez N."/>
            <person name="Hagos B."/>
            <person name="Hall J."/>
            <person name="Henson C."/>
            <person name="Hollinger A."/>
            <person name="Honan T."/>
            <person name="Huard M.D."/>
            <person name="Hughes L."/>
            <person name="Hurhula B."/>
            <person name="Husby M.E."/>
            <person name="Kamat A."/>
            <person name="Kanga B."/>
            <person name="Kashin S."/>
            <person name="Khazanovich D."/>
            <person name="Kisner P."/>
            <person name="Lance K."/>
            <person name="Lara M."/>
            <person name="Lee W."/>
            <person name="Lennon N."/>
            <person name="Letendre F."/>
            <person name="LeVine R."/>
            <person name="Lipovsky A."/>
            <person name="Liu X."/>
            <person name="Liu J."/>
            <person name="Liu S."/>
            <person name="Lokyitsang T."/>
            <person name="Lokyitsang Y."/>
            <person name="Lubonja R."/>
            <person name="Lui A."/>
            <person name="MacDonald P."/>
            <person name="Magnisalis V."/>
            <person name="Maru K."/>
            <person name="Matthews C."/>
            <person name="McCusker W."/>
            <person name="McDonough S."/>
            <person name="Mehta T."/>
            <person name="Meldrim J."/>
            <person name="Meneus L."/>
            <person name="Mihai O."/>
            <person name="Mihalev A."/>
            <person name="Mihova T."/>
            <person name="Mittelman R."/>
            <person name="Mlenga V."/>
            <person name="Montmayeur A."/>
            <person name="Mulrain L."/>
            <person name="Navidi A."/>
            <person name="Naylor J."/>
            <person name="Negash T."/>
            <person name="Nguyen T."/>
            <person name="Nguyen N."/>
            <person name="Nicol R."/>
            <person name="Norbu C."/>
            <person name="Norbu N."/>
            <person name="Novod N."/>
            <person name="O'Neill B."/>
            <person name="Osman S."/>
            <person name="Markiewicz E."/>
            <person name="Oyono O.L."/>
            <person name="Patti C."/>
            <person name="Phunkhang P."/>
            <person name="Pierre F."/>
            <person name="Priest M."/>
            <person name="Raghuraman S."/>
            <person name="Rege F."/>
            <person name="Reyes R."/>
            <person name="Rise C."/>
            <person name="Rogov P."/>
            <person name="Ross K."/>
            <person name="Ryan E."/>
            <person name="Settipalli S."/>
            <person name="Shea T."/>
            <person name="Sherpa N."/>
            <person name="Shi L."/>
            <person name="Shih D."/>
            <person name="Sparrow T."/>
            <person name="Spaulding J."/>
            <person name="Stalker J."/>
            <person name="Stange-Thomann N."/>
            <person name="Stavropoulos S."/>
            <person name="Stone C."/>
            <person name="Strader C."/>
            <person name="Tesfaye S."/>
            <person name="Thomson T."/>
            <person name="Thoulutsang Y."/>
            <person name="Thoulutsang D."/>
            <person name="Topham K."/>
            <person name="Topping I."/>
            <person name="Tsamla T."/>
            <person name="Vassiliev H."/>
            <person name="Vo A."/>
            <person name="Wangchuk T."/>
            <person name="Wangdi T."/>
            <person name="Weiand M."/>
            <person name="Wilkinson J."/>
            <person name="Wilson A."/>
            <person name="Yadav S."/>
            <person name="Young G."/>
            <person name="Yu Q."/>
            <person name="Zembek L."/>
            <person name="Zhong D."/>
            <person name="Zimmer A."/>
            <person name="Zwirko Z."/>
            <person name="Jaffe D.B."/>
            <person name="Alvarez P."/>
            <person name="Brockman W."/>
            <person name="Butler J."/>
            <person name="Chin C."/>
            <person name="Gnerre S."/>
            <person name="Grabherr M."/>
            <person name="Kleber M."/>
            <person name="Mauceli E."/>
            <person name="MacCallum I."/>
        </authorList>
    </citation>
    <scope>NUCLEOTIDE SEQUENCE [LARGE SCALE GENOMIC DNA]</scope>
    <source>
        <strain evidence="5">Tai18E2</strain>
        <strain evidence="7">Tai18E2 / Tucson 14021-0261.01</strain>
    </source>
</reference>
<dbReference type="EMBL" id="CM000157">
    <property type="protein sequence ID" value="KRJ98336.1"/>
    <property type="molecule type" value="Genomic_DNA"/>
</dbReference>
<protein>
    <submittedName>
        <fullName evidence="5">Uncharacterized protein, isoform A</fullName>
    </submittedName>
    <submittedName>
        <fullName evidence="6">Uncharacterized protein, isoform B</fullName>
    </submittedName>
</protein>
<dbReference type="Gene3D" id="1.10.238.10">
    <property type="entry name" value="EF-hand"/>
    <property type="match status" value="2"/>
</dbReference>
<dbReference type="EMBL" id="CM000157">
    <property type="protein sequence ID" value="EDW89263.1"/>
    <property type="molecule type" value="Genomic_DNA"/>
</dbReference>
<dbReference type="Pfam" id="PF13499">
    <property type="entry name" value="EF-hand_7"/>
    <property type="match status" value="2"/>
</dbReference>
<evidence type="ECO:0000259" key="4">
    <source>
        <dbReference type="PROSITE" id="PS50222"/>
    </source>
</evidence>
<reference evidence="5" key="1">
    <citation type="submission" date="2006-01" db="EMBL/GenBank/DDBJ databases">
        <title>The Genome of Drosophila yakuba.</title>
        <authorList>
            <consortium name="The Drosophila yakuba Sequencing Consortium"/>
        </authorList>
    </citation>
    <scope>NUCLEOTIDE SEQUENCE</scope>
    <source>
        <strain evidence="5">Tai18E2</strain>
    </source>
</reference>
<dbReference type="CDD" id="cd00051">
    <property type="entry name" value="EFh"/>
    <property type="match status" value="1"/>
</dbReference>
<feature type="domain" description="EF-hand" evidence="4">
    <location>
        <begin position="80"/>
        <end position="115"/>
    </location>
</feature>
<keyword evidence="7" id="KW-1185">Reference proteome</keyword>
<dbReference type="FunFam" id="1.10.238.10:FF:000034">
    <property type="entry name" value="Calmodulin"/>
    <property type="match status" value="1"/>
</dbReference>
<keyword evidence="1" id="KW-0479">Metal-binding</keyword>
<dbReference type="GO" id="GO:0043065">
    <property type="term" value="P:positive regulation of apoptotic process"/>
    <property type="evidence" value="ECO:0007669"/>
    <property type="project" value="EnsemblMetazoa"/>
</dbReference>
<evidence type="ECO:0000313" key="7">
    <source>
        <dbReference type="Proteomes" id="UP000002282"/>
    </source>
</evidence>
<reference evidence="5 7" key="3">
    <citation type="journal article" date="2007" name="PLoS Biol.">
        <title>Principles of genome evolution in the Drosophila melanogaster species group.</title>
        <authorList>
            <person name="Ranz J.M."/>
            <person name="Maurin D."/>
            <person name="Chan Y.S."/>
            <person name="von Grotthuss M."/>
            <person name="Hillier L.W."/>
            <person name="Roote J."/>
            <person name="Ashburner M."/>
            <person name="Bergman C.M."/>
        </authorList>
    </citation>
    <scope>NUCLEOTIDE SEQUENCE [LARGE SCALE GENOMIC DNA]</scope>
    <source>
        <strain evidence="5">Tai18E2</strain>
        <strain evidence="7">Tai18E2 / Tucson 14021-0261.01</strain>
    </source>
</reference>
<dbReference type="OMA" id="EMVREYD"/>
<dbReference type="FunFam" id="1.10.238.10:FF:000531">
    <property type="entry name" value="GM20994"/>
    <property type="match status" value="1"/>
</dbReference>
<accession>B4P262</accession>
<evidence type="ECO:0000256" key="2">
    <source>
        <dbReference type="ARBA" id="ARBA00022737"/>
    </source>
</evidence>
<evidence type="ECO:0000313" key="6">
    <source>
        <dbReference type="EMBL" id="KRJ98336.1"/>
    </source>
</evidence>
<dbReference type="SMR" id="B4P262"/>
<dbReference type="InterPro" id="IPR002048">
    <property type="entry name" value="EF_hand_dom"/>
</dbReference>
<evidence type="ECO:0000256" key="3">
    <source>
        <dbReference type="ARBA" id="ARBA00022837"/>
    </source>
</evidence>
<sequence length="148" mass="17169">MEDITQEEQLLILDTFRILDKENEGAITSKEMAVVIRALGRQPNDAEVQSMINEVDSEGNGSIEAPEFCNVILRKMRDTNHEDELREAFRIFDKDNNGYITSTELKNVFTALGVKPSDEELDEMVREYDLDQDNHINYEEFVNMMTMR</sequence>
<dbReference type="InterPro" id="IPR018247">
    <property type="entry name" value="EF_Hand_1_Ca_BS"/>
</dbReference>
<feature type="domain" description="EF-hand" evidence="4">
    <location>
        <begin position="7"/>
        <end position="42"/>
    </location>
</feature>
<feature type="domain" description="EF-hand" evidence="4">
    <location>
        <begin position="116"/>
        <end position="148"/>
    </location>
</feature>
<dbReference type="GO" id="GO:0016460">
    <property type="term" value="C:myosin II complex"/>
    <property type="evidence" value="ECO:0007669"/>
    <property type="project" value="TreeGrafter"/>
</dbReference>
<keyword evidence="2" id="KW-0677">Repeat</keyword>
<dbReference type="GO" id="GO:0005509">
    <property type="term" value="F:calcium ion binding"/>
    <property type="evidence" value="ECO:0007669"/>
    <property type="project" value="InterPro"/>
</dbReference>
<dbReference type="InterPro" id="IPR011992">
    <property type="entry name" value="EF-hand-dom_pair"/>
</dbReference>
<dbReference type="Proteomes" id="UP000002282">
    <property type="component" value="Chromosome 2L"/>
</dbReference>
<dbReference type="PANTHER" id="PTHR23048:SF0">
    <property type="entry name" value="CALMODULIN LIKE 3"/>
    <property type="match status" value="1"/>
</dbReference>
<organism evidence="5 7">
    <name type="scientific">Drosophila yakuba</name>
    <name type="common">Fruit fly</name>
    <dbReference type="NCBI Taxonomy" id="7245"/>
    <lineage>
        <taxon>Eukaryota</taxon>
        <taxon>Metazoa</taxon>
        <taxon>Ecdysozoa</taxon>
        <taxon>Arthropoda</taxon>
        <taxon>Hexapoda</taxon>
        <taxon>Insecta</taxon>
        <taxon>Pterygota</taxon>
        <taxon>Neoptera</taxon>
        <taxon>Endopterygota</taxon>
        <taxon>Diptera</taxon>
        <taxon>Brachycera</taxon>
        <taxon>Muscomorpha</taxon>
        <taxon>Ephydroidea</taxon>
        <taxon>Drosophilidae</taxon>
        <taxon>Drosophila</taxon>
        <taxon>Sophophora</taxon>
    </lineage>
</organism>
<gene>
    <name evidence="5" type="primary">Dyak\GE19161</name>
    <name evidence="5" type="ORF">Dyak_GE19161</name>
</gene>